<dbReference type="InterPro" id="IPR014030">
    <property type="entry name" value="Ketoacyl_synth_N"/>
</dbReference>
<dbReference type="PROSITE" id="PS00012">
    <property type="entry name" value="PHOSPHOPANTETHEINE"/>
    <property type="match status" value="1"/>
</dbReference>
<proteinExistence type="predicted"/>
<dbReference type="SUPFAM" id="SSF51735">
    <property type="entry name" value="NAD(P)-binding Rossmann-fold domains"/>
    <property type="match status" value="3"/>
</dbReference>
<protein>
    <submittedName>
        <fullName evidence="13">Thioester reductase domain-containing protein</fullName>
    </submittedName>
</protein>
<evidence type="ECO:0000259" key="10">
    <source>
        <dbReference type="PROSITE" id="PS50075"/>
    </source>
</evidence>
<evidence type="ECO:0000256" key="4">
    <source>
        <dbReference type="ARBA" id="ARBA00022553"/>
    </source>
</evidence>
<dbReference type="Gene3D" id="3.40.366.10">
    <property type="entry name" value="Malonyl-Coenzyme A Acyl Carrier Protein, domain 2"/>
    <property type="match status" value="1"/>
</dbReference>
<feature type="domain" description="Carrier" evidence="10">
    <location>
        <begin position="1517"/>
        <end position="1592"/>
    </location>
</feature>
<dbReference type="Pfam" id="PF08659">
    <property type="entry name" value="KR"/>
    <property type="match status" value="1"/>
</dbReference>
<dbReference type="Gene3D" id="1.10.1200.10">
    <property type="entry name" value="ACP-like"/>
    <property type="match status" value="1"/>
</dbReference>
<evidence type="ECO:0000256" key="1">
    <source>
        <dbReference type="ARBA" id="ARBA00001957"/>
    </source>
</evidence>
<dbReference type="Gene3D" id="3.40.50.720">
    <property type="entry name" value="NAD(P)-binding Rossmann-like Domain"/>
    <property type="match status" value="2"/>
</dbReference>
<dbReference type="Gene3D" id="3.30.70.3290">
    <property type="match status" value="1"/>
</dbReference>
<keyword evidence="7" id="KW-0511">Multifunctional enzyme</keyword>
<keyword evidence="14" id="KW-1185">Reference proteome</keyword>
<dbReference type="InterPro" id="IPR055123">
    <property type="entry name" value="SpnB-like_Rossmann"/>
</dbReference>
<dbReference type="PROSITE" id="PS51136">
    <property type="entry name" value="WAC"/>
    <property type="match status" value="1"/>
</dbReference>
<dbReference type="CDD" id="cd08956">
    <property type="entry name" value="KR_3_FAS_SDR_x"/>
    <property type="match status" value="1"/>
</dbReference>
<dbReference type="Gene3D" id="3.40.47.10">
    <property type="match status" value="1"/>
</dbReference>
<dbReference type="InterPro" id="IPR020806">
    <property type="entry name" value="PKS_PP-bd"/>
</dbReference>
<dbReference type="InterPro" id="IPR016035">
    <property type="entry name" value="Acyl_Trfase/lysoPLipase"/>
</dbReference>
<comment type="pathway">
    <text evidence="2">Antibiotic biosynthesis.</text>
</comment>
<dbReference type="InterPro" id="IPR020841">
    <property type="entry name" value="PKS_Beta-ketoAc_synthase_dom"/>
</dbReference>
<dbReference type="PANTHER" id="PTHR43775">
    <property type="entry name" value="FATTY ACID SYNTHASE"/>
    <property type="match status" value="1"/>
</dbReference>
<reference evidence="13 14" key="1">
    <citation type="submission" date="2023-02" db="EMBL/GenBank/DDBJ databases">
        <title>Streptomyces sp. SCA4-21 with antifungal activity against Fusarium oxysporum f. sp. cubense, Streptomyces sp. SCA2-17 with antifungal activity against Fusarium oxysporum f. sp. cubense.</title>
        <authorList>
            <person name="Qi D."/>
        </authorList>
    </citation>
    <scope>NUCLEOTIDE SEQUENCE [LARGE SCALE GENOMIC DNA]</scope>
    <source>
        <strain evidence="13 14">SCA4-21</strain>
    </source>
</reference>
<keyword evidence="5" id="KW-0808">Transferase</keyword>
<evidence type="ECO:0000256" key="9">
    <source>
        <dbReference type="SAM" id="MobiDB-lite"/>
    </source>
</evidence>
<dbReference type="Pfam" id="PF08990">
    <property type="entry name" value="Docking"/>
    <property type="match status" value="1"/>
</dbReference>
<evidence type="ECO:0000256" key="5">
    <source>
        <dbReference type="ARBA" id="ARBA00022679"/>
    </source>
</evidence>
<feature type="domain" description="WAC" evidence="11">
    <location>
        <begin position="1969"/>
        <end position="1996"/>
    </location>
</feature>
<dbReference type="SMART" id="SM00823">
    <property type="entry name" value="PKS_PP"/>
    <property type="match status" value="1"/>
</dbReference>
<feature type="domain" description="Ketosynthase family 3 (KS3)" evidence="12">
    <location>
        <begin position="35"/>
        <end position="454"/>
    </location>
</feature>
<name>A0ABY9V8L2_9ACTN</name>
<dbReference type="SUPFAM" id="SSF47336">
    <property type="entry name" value="ACP-like"/>
    <property type="match status" value="1"/>
</dbReference>
<dbReference type="InterPro" id="IPR016039">
    <property type="entry name" value="Thiolase-like"/>
</dbReference>
<gene>
    <name evidence="13" type="ORF">PS467_40775</name>
</gene>
<dbReference type="Pfam" id="PF22953">
    <property type="entry name" value="SpnB_Rossmann"/>
    <property type="match status" value="1"/>
</dbReference>
<dbReference type="EMBL" id="CP117522">
    <property type="protein sequence ID" value="WNF01233.1"/>
    <property type="molecule type" value="Genomic_DNA"/>
</dbReference>
<dbReference type="SMART" id="SM00827">
    <property type="entry name" value="PKS_AT"/>
    <property type="match status" value="1"/>
</dbReference>
<evidence type="ECO:0000256" key="8">
    <source>
        <dbReference type="ARBA" id="ARBA00023315"/>
    </source>
</evidence>
<dbReference type="InterPro" id="IPR015083">
    <property type="entry name" value="NorB/c/GfsB-D-like_docking"/>
</dbReference>
<keyword evidence="6" id="KW-0045">Antibiotic biosynthesis</keyword>
<dbReference type="InterPro" id="IPR042104">
    <property type="entry name" value="PKS_dehydratase_sf"/>
</dbReference>
<dbReference type="Pfam" id="PF16197">
    <property type="entry name" value="KAsynt_C_assoc"/>
    <property type="match status" value="1"/>
</dbReference>
<keyword evidence="3" id="KW-0596">Phosphopantetheine</keyword>
<dbReference type="NCBIfam" id="TIGR01746">
    <property type="entry name" value="Thioester-redct"/>
    <property type="match status" value="1"/>
</dbReference>
<dbReference type="InterPro" id="IPR006162">
    <property type="entry name" value="Ppantetheine_attach_site"/>
</dbReference>
<dbReference type="InterPro" id="IPR013968">
    <property type="entry name" value="PKS_KR"/>
</dbReference>
<evidence type="ECO:0000313" key="14">
    <source>
        <dbReference type="Proteomes" id="UP001305606"/>
    </source>
</evidence>
<dbReference type="InterPro" id="IPR050091">
    <property type="entry name" value="PKS_NRPS_Biosynth_Enz"/>
</dbReference>
<dbReference type="Pfam" id="PF00109">
    <property type="entry name" value="ketoacyl-synt"/>
    <property type="match status" value="1"/>
</dbReference>
<dbReference type="Proteomes" id="UP001305606">
    <property type="component" value="Chromosome"/>
</dbReference>
<dbReference type="SMART" id="SM00822">
    <property type="entry name" value="PKS_KR"/>
    <property type="match status" value="1"/>
</dbReference>
<dbReference type="PROSITE" id="PS50075">
    <property type="entry name" value="CARRIER"/>
    <property type="match status" value="1"/>
</dbReference>
<dbReference type="SUPFAM" id="SSF53901">
    <property type="entry name" value="Thiolase-like"/>
    <property type="match status" value="1"/>
</dbReference>
<dbReference type="Gene3D" id="3.10.129.110">
    <property type="entry name" value="Polyketide synthase dehydratase"/>
    <property type="match status" value="1"/>
</dbReference>
<dbReference type="InterPro" id="IPR010080">
    <property type="entry name" value="Thioester_reductase-like_dom"/>
</dbReference>
<evidence type="ECO:0000256" key="3">
    <source>
        <dbReference type="ARBA" id="ARBA00022450"/>
    </source>
</evidence>
<dbReference type="PANTHER" id="PTHR43775:SF51">
    <property type="entry name" value="INACTIVE PHENOLPHTHIOCEROL SYNTHESIS POLYKETIDE SYNTHASE TYPE I PKS1-RELATED"/>
    <property type="match status" value="1"/>
</dbReference>
<keyword evidence="4" id="KW-0597">Phosphoprotein</keyword>
<dbReference type="InterPro" id="IPR013136">
    <property type="entry name" value="WSTF_Acf1_Cbp146"/>
</dbReference>
<dbReference type="CDD" id="cd00833">
    <property type="entry name" value="PKS"/>
    <property type="match status" value="1"/>
</dbReference>
<dbReference type="InterPro" id="IPR020807">
    <property type="entry name" value="PKS_DH"/>
</dbReference>
<dbReference type="Pfam" id="PF02801">
    <property type="entry name" value="Ketoacyl-synt_C"/>
    <property type="match status" value="1"/>
</dbReference>
<dbReference type="Pfam" id="PF07993">
    <property type="entry name" value="NAD_binding_4"/>
    <property type="match status" value="1"/>
</dbReference>
<comment type="cofactor">
    <cofactor evidence="1">
        <name>pantetheine 4'-phosphate</name>
        <dbReference type="ChEBI" id="CHEBI:47942"/>
    </cofactor>
</comment>
<organism evidence="13 14">
    <name type="scientific">Streptomyces luomodiensis</name>
    <dbReference type="NCBI Taxonomy" id="3026192"/>
    <lineage>
        <taxon>Bacteria</taxon>
        <taxon>Bacillati</taxon>
        <taxon>Actinomycetota</taxon>
        <taxon>Actinomycetes</taxon>
        <taxon>Kitasatosporales</taxon>
        <taxon>Streptomycetaceae</taxon>
        <taxon>Streptomyces</taxon>
    </lineage>
</organism>
<dbReference type="InterPro" id="IPR036736">
    <property type="entry name" value="ACP-like_sf"/>
</dbReference>
<dbReference type="InterPro" id="IPR018201">
    <property type="entry name" value="Ketoacyl_synth_AS"/>
</dbReference>
<dbReference type="SMART" id="SM00826">
    <property type="entry name" value="PKS_DH"/>
    <property type="match status" value="1"/>
</dbReference>
<dbReference type="Pfam" id="PF00698">
    <property type="entry name" value="Acyl_transf_1"/>
    <property type="match status" value="1"/>
</dbReference>
<evidence type="ECO:0000259" key="12">
    <source>
        <dbReference type="PROSITE" id="PS52004"/>
    </source>
</evidence>
<dbReference type="PROSITE" id="PS52004">
    <property type="entry name" value="KS3_2"/>
    <property type="match status" value="1"/>
</dbReference>
<feature type="region of interest" description="Disordered" evidence="9">
    <location>
        <begin position="1778"/>
        <end position="1797"/>
    </location>
</feature>
<dbReference type="InterPro" id="IPR016036">
    <property type="entry name" value="Malonyl_transacylase_ACP-bd"/>
</dbReference>
<dbReference type="CDD" id="cd05235">
    <property type="entry name" value="SDR_e1"/>
    <property type="match status" value="1"/>
</dbReference>
<dbReference type="SUPFAM" id="SSF55048">
    <property type="entry name" value="Probable ACP-binding domain of malonyl-CoA ACP transacylase"/>
    <property type="match status" value="1"/>
</dbReference>
<dbReference type="InterPro" id="IPR013120">
    <property type="entry name" value="FAR_NAD-bd"/>
</dbReference>
<dbReference type="SMART" id="SM00825">
    <property type="entry name" value="PKS_KS"/>
    <property type="match status" value="1"/>
</dbReference>
<evidence type="ECO:0000256" key="6">
    <source>
        <dbReference type="ARBA" id="ARBA00023194"/>
    </source>
</evidence>
<dbReference type="PROSITE" id="PS00606">
    <property type="entry name" value="KS3_1"/>
    <property type="match status" value="1"/>
</dbReference>
<dbReference type="InterPro" id="IPR001227">
    <property type="entry name" value="Ac_transferase_dom_sf"/>
</dbReference>
<dbReference type="InterPro" id="IPR036291">
    <property type="entry name" value="NAD(P)-bd_dom_sf"/>
</dbReference>
<keyword evidence="8" id="KW-0012">Acyltransferase</keyword>
<sequence length="1996" mass="207932">MPTPNEQKLAAYLKRVTEELRRTRDRLAERESGDDDPIAVVSMACRYPGGVRTPEDLWRLVRDGGDAIGDFPDDRGWDLADLAARCDTTRGGFLDGAGDFDAALFGMTPREALATDPQQRLLLEVAWEAVERAGIDPAALRATPTGVFAGFAGQTYTDMDTGPDELRGYLLAGSAASVASGRVAYTLGLHGPAITVDTACSSSLVALHLAAQALRNGDCTLALVGGVTVMSAPGAWIEFSRQQGLAVDGRCKSYGAGADGTGWSEGVGVLLVEKLSDARRLGHPVVGVVRGSALNQDGASNGLTAPSGPAQERVIRAAWADAGITGADVDVVEGHGTGTRLGDPIEAQALLATYGRDRGDRGPLWLGSLKSNIGHTSAAAGVGGVIKMLLALRYGAVPRTLHADEPTTVVDWSAGAVRLAVHEQPWPHVPGRVRRAGVSSFGISGTNAHVIIEEPSAADAGPAPVVETPHTSVLPLAVTAATPGGLRNQLHRLRDHLTAVPDGALTDVAYSLATTRAVLPYRAVVSGRSTADLLPGLTAAAGDAPEPAARRRRVGVVFSGQGAQWAGMGSGLSAAFPLFARVFADVCGRFSPELAEAVATGEGLDRTTFAQPALFAYQVALFRLVESWGVRPSVVAGHSVGEIAAAHVAGVLSLDDAVALVGERARLMQELPAGGVMVAVAAPEERVRALLTEEVAIAAVNGPESVVVSGAQAAVGAVVAGLGDVRHRRLRVSHAFHSPLMDPMLDAFGAVVRELRLAAPAVPLVSGVTGRMADPEEVTDPGYWVRHVREPVRFADAAAAMSAAGVDTFVEVGPDAVLTGMLADVPVAVALGRRGGDEAAVAVTGLGRLFAAGVPVDWEGFFADRGARPTDLPTYAFDHRRYWQAARRGADRSATGHPLLTSAVEDPESGRVTLTGRLTGAGTPATVWVEAALRAADEVDCTTVETLAVDAVPPARGGLQLQVTVAAPGADGRRDLRVHARPSEGGAWTRYAHGTLSPTPAVPPPAVPPPAADGACTVDGDDAERYILHPGLLSAATGHRPVLRWRGVRVYTAGADAARVAPTPPGGPGLLLTDAAGRVIAAADEVTYGDPPPVLPADGLHRVVWTPVVLPAAEGPVPPGTHVAATDPLHRVLDVAQRSLADGPPGTPLAVVTRGAVAVDGQAPSDAAPVWGLLRSAQSEHPGRFVLVDVDESATEVPPSLLAAVAASGEPQVAVRGSRVLVPRLAPAAAPTGTPHWPTDGTVLITGGTGALGAEVARHLAARHGVRHLTLTSRSGLRAAGAASLVEELAALGAHATVETCDVGDRAALAAVLERIPADRPLRAVVHAAGVLDDGAFTALTPQRLETVLRPKADAARHLDELTRGHDLTAFVLFSSVAGTFGGPGQANYAAANTALDAIAQRRAAAGLPAVSVAWGPWTVADGGMSAAADLRRVAREGFGTISAEHGMAMLDAAVAAAASLVVACPIDLDTVRGQVPVPPLLRGLARRGARHPAGESASPMALADELAALPPAERRARVLHLVRARTAHLLGLTGPDAVRADASFPELGFDSLSSVQLRNQLDAASGLRLPPGLIFDHPTPRSVADRLLRDLQPAAPDGEAPAGAGRTTDDFAADTVLPADIRPATTTVEAVADPGEVLLTGATGFVGAFLLRDLMRTTRARVRCLVRGTDRDDALRRLADNMRWYEVWDEVDTGRLDVVVGDLARDRLGLTAEQFDDLARSVDLILHAGAHVNWLQPYAALKAANVDGTAELLRLAARHRTVPLHHISTTGVFARPVTPGVPLRPDDPTGPPEELRTGYTQSKWVAEQLLGQARERGLPVTVHRVDLVSGDQRRGACQTRDFVWLSVKGMVQARAVPAGLGGSFHLVPVDYVSAAVLALARRPDTAGRTFHLSGRTPVGFADIVAHLRSFGHELTELDRAAWHDKVVADRGNALLPLLESFEAVSGPGATDVYLAMDSSATDAALADTGIVRPEPTRELFRRYDEFFTRTGYFPR</sequence>
<dbReference type="InterPro" id="IPR009081">
    <property type="entry name" value="PP-bd_ACP"/>
</dbReference>
<dbReference type="InterPro" id="IPR014043">
    <property type="entry name" value="Acyl_transferase_dom"/>
</dbReference>
<dbReference type="SUPFAM" id="SSF52151">
    <property type="entry name" value="FabD/lysophospholipase-like"/>
    <property type="match status" value="1"/>
</dbReference>
<accession>A0ABY9V8L2</accession>
<dbReference type="Pfam" id="PF00550">
    <property type="entry name" value="PP-binding"/>
    <property type="match status" value="1"/>
</dbReference>
<dbReference type="InterPro" id="IPR014031">
    <property type="entry name" value="Ketoacyl_synth_C"/>
</dbReference>
<evidence type="ECO:0000256" key="7">
    <source>
        <dbReference type="ARBA" id="ARBA00023268"/>
    </source>
</evidence>
<evidence type="ECO:0000313" key="13">
    <source>
        <dbReference type="EMBL" id="WNF01233.1"/>
    </source>
</evidence>
<evidence type="ECO:0000256" key="2">
    <source>
        <dbReference type="ARBA" id="ARBA00004792"/>
    </source>
</evidence>
<evidence type="ECO:0000259" key="11">
    <source>
        <dbReference type="PROSITE" id="PS51136"/>
    </source>
</evidence>
<dbReference type="InterPro" id="IPR032821">
    <property type="entry name" value="PKS_assoc"/>
</dbReference>
<dbReference type="InterPro" id="IPR057326">
    <property type="entry name" value="KR_dom"/>
</dbReference>